<dbReference type="Gene3D" id="3.40.50.300">
    <property type="entry name" value="P-loop containing nucleotide triphosphate hydrolases"/>
    <property type="match status" value="1"/>
</dbReference>
<gene>
    <name evidence="1" type="ORF">ACFVKH_03950</name>
</gene>
<accession>A0ABW6IBK8</accession>
<evidence type="ECO:0000313" key="2">
    <source>
        <dbReference type="Proteomes" id="UP001600165"/>
    </source>
</evidence>
<proteinExistence type="predicted"/>
<evidence type="ECO:0008006" key="3">
    <source>
        <dbReference type="Google" id="ProtNLM"/>
    </source>
</evidence>
<dbReference type="Proteomes" id="UP001600165">
    <property type="component" value="Unassembled WGS sequence"/>
</dbReference>
<sequence length="289" mass="33246">MRLRSHRWLSQIFKLSTRQHPVTTNKLVYLFGLKRSGLHALSFWLLGHCTSNMLVNNSPAKRRGNASRMMRTIRTSPLPTIINQGDQIATYRNQHEYFEPLPAAVDLSVVLFQSQSLPYLAAQPALTDGIIATTSYQVLLLRDPFNWAASYLHKSQHPEAYLIWPDLWREYVNEFVGNTHYLGDTVKVNYNCWFTDASYRQQISAQLGLTFTDEALEVVTAHAGGSSFDQTQFNASAQQMSVMNRWQHYQHEPQYREAFQKNQDILNLGMQLFDLPPDLQTFAQQCRAA</sequence>
<keyword evidence="2" id="KW-1185">Reference proteome</keyword>
<protein>
    <recommendedName>
        <fullName evidence="3">Sulfotransferase domain-containing protein</fullName>
    </recommendedName>
</protein>
<name>A0ABW6IBK8_9CYAN</name>
<dbReference type="InterPro" id="IPR027417">
    <property type="entry name" value="P-loop_NTPase"/>
</dbReference>
<organism evidence="1 2">
    <name type="scientific">Almyronema epifaneia S1</name>
    <dbReference type="NCBI Taxonomy" id="2991925"/>
    <lineage>
        <taxon>Bacteria</taxon>
        <taxon>Bacillati</taxon>
        <taxon>Cyanobacteriota</taxon>
        <taxon>Cyanophyceae</taxon>
        <taxon>Nodosilineales</taxon>
        <taxon>Nodosilineaceae</taxon>
        <taxon>Almyronema</taxon>
        <taxon>Almyronema epifaneia</taxon>
    </lineage>
</organism>
<reference evidence="1 2" key="1">
    <citation type="submission" date="2024-10" db="EMBL/GenBank/DDBJ databases">
        <authorList>
            <person name="Ratan Roy A."/>
            <person name="Morales Sandoval P.H."/>
            <person name="De Los Santos Villalobos S."/>
            <person name="Chakraborty S."/>
            <person name="Mukherjee J."/>
        </authorList>
    </citation>
    <scope>NUCLEOTIDE SEQUENCE [LARGE SCALE GENOMIC DNA]</scope>
    <source>
        <strain evidence="1 2">S1</strain>
    </source>
</reference>
<dbReference type="EMBL" id="JBHZOL010000023">
    <property type="protein sequence ID" value="MFE4105419.1"/>
    <property type="molecule type" value="Genomic_DNA"/>
</dbReference>
<evidence type="ECO:0000313" key="1">
    <source>
        <dbReference type="EMBL" id="MFE4105419.1"/>
    </source>
</evidence>
<dbReference type="SUPFAM" id="SSF52540">
    <property type="entry name" value="P-loop containing nucleoside triphosphate hydrolases"/>
    <property type="match status" value="1"/>
</dbReference>
<comment type="caution">
    <text evidence="1">The sequence shown here is derived from an EMBL/GenBank/DDBJ whole genome shotgun (WGS) entry which is preliminary data.</text>
</comment>